<organism evidence="4 5">
    <name type="scientific">Volvox reticuliferus</name>
    <dbReference type="NCBI Taxonomy" id="1737510"/>
    <lineage>
        <taxon>Eukaryota</taxon>
        <taxon>Viridiplantae</taxon>
        <taxon>Chlorophyta</taxon>
        <taxon>core chlorophytes</taxon>
        <taxon>Chlorophyceae</taxon>
        <taxon>CS clade</taxon>
        <taxon>Chlamydomonadales</taxon>
        <taxon>Volvocaceae</taxon>
        <taxon>Volvox</taxon>
    </lineage>
</organism>
<keyword evidence="6" id="KW-1185">Reference proteome</keyword>
<dbReference type="AlphaFoldDB" id="A0A8J4GF41"/>
<comment type="caution">
    <text evidence="4">The sequence shown here is derived from an EMBL/GenBank/DDBJ whole genome shotgun (WGS) entry which is preliminary data.</text>
</comment>
<dbReference type="GO" id="GO:0010028">
    <property type="term" value="P:xanthophyll cycle"/>
    <property type="evidence" value="ECO:0007669"/>
    <property type="project" value="InterPro"/>
</dbReference>
<feature type="region of interest" description="Disordered" evidence="1">
    <location>
        <begin position="295"/>
        <end position="314"/>
    </location>
</feature>
<evidence type="ECO:0000313" key="6">
    <source>
        <dbReference type="Proteomes" id="UP000747110"/>
    </source>
</evidence>
<dbReference type="Proteomes" id="UP000747110">
    <property type="component" value="Unassembled WGS sequence"/>
</dbReference>
<feature type="compositionally biased region" description="Polar residues" evidence="1">
    <location>
        <begin position="117"/>
        <end position="133"/>
    </location>
</feature>
<evidence type="ECO:0000259" key="2">
    <source>
        <dbReference type="Pfam" id="PF07137"/>
    </source>
</evidence>
<feature type="region of interest" description="Disordered" evidence="1">
    <location>
        <begin position="357"/>
        <end position="392"/>
    </location>
</feature>
<feature type="compositionally biased region" description="Low complexity" evidence="1">
    <location>
        <begin position="151"/>
        <end position="166"/>
    </location>
</feature>
<proteinExistence type="predicted"/>
<gene>
    <name evidence="3" type="ORF">Vretifemale_655</name>
    <name evidence="4" type="ORF">Vretimale_10100</name>
</gene>
<dbReference type="Proteomes" id="UP000722791">
    <property type="component" value="Unassembled WGS sequence"/>
</dbReference>
<dbReference type="EMBL" id="BNCQ01000019">
    <property type="protein sequence ID" value="GIM05646.1"/>
    <property type="molecule type" value="Genomic_DNA"/>
</dbReference>
<evidence type="ECO:0000256" key="1">
    <source>
        <dbReference type="SAM" id="MobiDB-lite"/>
    </source>
</evidence>
<name>A0A8J4GF41_9CHLO</name>
<dbReference type="OrthoDB" id="420426at2759"/>
<feature type="compositionally biased region" description="Basic and acidic residues" evidence="1">
    <location>
        <begin position="100"/>
        <end position="114"/>
    </location>
</feature>
<dbReference type="PANTHER" id="PTHR33970:SF2">
    <property type="entry name" value="OS01G0716400 PROTEIN"/>
    <property type="match status" value="1"/>
</dbReference>
<evidence type="ECO:0000313" key="5">
    <source>
        <dbReference type="Proteomes" id="UP000722791"/>
    </source>
</evidence>
<dbReference type="InterPro" id="IPR010788">
    <property type="entry name" value="VDE_dom"/>
</dbReference>
<dbReference type="Gene3D" id="2.40.128.20">
    <property type="match status" value="1"/>
</dbReference>
<feature type="region of interest" description="Disordered" evidence="1">
    <location>
        <begin position="100"/>
        <end position="166"/>
    </location>
</feature>
<protein>
    <recommendedName>
        <fullName evidence="2">VDE lipocalin domain-containing protein</fullName>
    </recommendedName>
</protein>
<dbReference type="InterPro" id="IPR044682">
    <property type="entry name" value="VDE"/>
</dbReference>
<dbReference type="Pfam" id="PF07137">
    <property type="entry name" value="VDE"/>
    <property type="match status" value="1"/>
</dbReference>
<accession>A0A8J4GF41</accession>
<evidence type="ECO:0000313" key="3">
    <source>
        <dbReference type="EMBL" id="GIL69874.1"/>
    </source>
</evidence>
<evidence type="ECO:0000313" key="4">
    <source>
        <dbReference type="EMBL" id="GIM05646.1"/>
    </source>
</evidence>
<dbReference type="EMBL" id="BNCP01000001">
    <property type="protein sequence ID" value="GIL69874.1"/>
    <property type="molecule type" value="Genomic_DNA"/>
</dbReference>
<dbReference type="PANTHER" id="PTHR33970">
    <property type="entry name" value="VIOLAXANTHIN DE-EPOXIDASE, CHLOROPLASTIC-RELATED"/>
    <property type="match status" value="1"/>
</dbReference>
<dbReference type="GO" id="GO:0046422">
    <property type="term" value="F:violaxanthin de-epoxidase activity"/>
    <property type="evidence" value="ECO:0007669"/>
    <property type="project" value="InterPro"/>
</dbReference>
<dbReference type="InterPro" id="IPR012674">
    <property type="entry name" value="Calycin"/>
</dbReference>
<sequence length="877" mass="95580">MFLASRQGLVGKLSNKDEAIQRRCVTNSKAENQKRTCLPDRNTLGGPLGVRKQSSVARVNEENRKKYKLTAYDKMKPRVAGVKYTNRGCGSLASHEITLSDHSDSDELSQETHHNGSKSTSYKASQAQQNQLLHDNRGHGRHDKKLSSNIRRTSPSPAAALSRSAVATVRRRLKQSLLRTVVVTAPLPPPPPSPQSPTVTGTVTAAAVSPAVEHQRRGTHTWDMRPNAAVLITVLLATAAVVGLRFMLPSNSLSSTLGSMGGARLLGILARPTTAAGTTAPLHASRRSVITAAVSSVRGRSDRDTGSSTHSGGIVSPLLRRRRWYGASTTAVVTAGAPPRRDGTFLTMSFTSATSAAASQGNDSSLTLGEGSSGHGDGTRVVTSAGQPPQPQDYEWRESAAVRVITVVHGGAPSPYRTSWDSLVEHTAQRFEWVDPSYQMMVFRAEQLGADRGIQGAFLRAVEGGAQMVVGLDITDEAAEAFLLDPRVMSKLPSVVLFMDGSETLSRELTQLQGGLRPQDPGSWRTALARRLPWSSDGQGLEVWDTVQQLLRRHDSDNFLFVYLVLVNQYVTTVRQVADTTKGFDLQSIFCMVKNCGSKVVGCVQDTTCKSALDCLQACSFNDQVCQYRCIVSYESPLLEQFSLCILQLHNCRNLDAKPPLLPDPAPMTSFRGMPLTHGTAEELFFGWLDEPRQGAPRSTVLGDRTGKPYSWLVAAGKNPAYDYFPCQHQLYYRGRGQGQVWYEPVFKVVTLDGREVWRRRVYRVRRGKVPGTFHLSVLDNGVTSNEFWRILDCDEDLGFCLFYYSGAASAAGLSYSGAVLGTPDGHMPGPQHMDRLNVALRRAGIEPWELSYVKNDDCADAPLRITGPVAAPALAA</sequence>
<reference evidence="4" key="1">
    <citation type="journal article" date="2021" name="Proc. Natl. Acad. Sci. U.S.A.">
        <title>Three genomes in the algal genus Volvox reveal the fate of a haploid sex-determining region after a transition to homothallism.</title>
        <authorList>
            <person name="Yamamoto K."/>
            <person name="Hamaji T."/>
            <person name="Kawai-Toyooka H."/>
            <person name="Matsuzaki R."/>
            <person name="Takahashi F."/>
            <person name="Nishimura Y."/>
            <person name="Kawachi M."/>
            <person name="Noguchi H."/>
            <person name="Minakuchi Y."/>
            <person name="Umen J.G."/>
            <person name="Toyoda A."/>
            <person name="Nozaki H."/>
        </authorList>
    </citation>
    <scope>NUCLEOTIDE SEQUENCE</scope>
    <source>
        <strain evidence="4">NIES-3785</strain>
        <strain evidence="3">NIES-3786</strain>
    </source>
</reference>
<feature type="domain" description="VDE lipocalin" evidence="2">
    <location>
        <begin position="590"/>
        <end position="856"/>
    </location>
</feature>